<dbReference type="Gene3D" id="1.50.10.10">
    <property type="match status" value="1"/>
</dbReference>
<keyword evidence="1" id="KW-0862">Zinc</keyword>
<dbReference type="KEGG" id="kbs:EPA93_35155"/>
<evidence type="ECO:0000313" key="3">
    <source>
        <dbReference type="EMBL" id="QBD80929.1"/>
    </source>
</evidence>
<dbReference type="InterPro" id="IPR025410">
    <property type="entry name" value="Lant_dehyd"/>
</dbReference>
<dbReference type="Pfam" id="PF05147">
    <property type="entry name" value="LANC_like"/>
    <property type="match status" value="1"/>
</dbReference>
<dbReference type="InterPro" id="IPR012341">
    <property type="entry name" value="6hp_glycosidase-like_sf"/>
</dbReference>
<dbReference type="GO" id="GO:0005975">
    <property type="term" value="P:carbohydrate metabolic process"/>
    <property type="evidence" value="ECO:0007669"/>
    <property type="project" value="InterPro"/>
</dbReference>
<feature type="binding site" evidence="1">
    <location>
        <position position="994"/>
    </location>
    <ligand>
        <name>Zn(2+)</name>
        <dbReference type="ChEBI" id="CHEBI:29105"/>
    </ligand>
</feature>
<accession>A0A4P6JYW1</accession>
<dbReference type="AlphaFoldDB" id="A0A4P6JYW1"/>
<dbReference type="SMART" id="SM01260">
    <property type="entry name" value="LANC_like"/>
    <property type="match status" value="1"/>
</dbReference>
<gene>
    <name evidence="3" type="primary">lanM</name>
    <name evidence="3" type="ORF">EPA93_35155</name>
</gene>
<name>A0A4P6JYW1_KTERU</name>
<dbReference type="InterPro" id="IPR007822">
    <property type="entry name" value="LANC-like"/>
</dbReference>
<dbReference type="CDD" id="cd04792">
    <property type="entry name" value="LanM-like"/>
    <property type="match status" value="1"/>
</dbReference>
<dbReference type="GO" id="GO:0031179">
    <property type="term" value="P:peptide modification"/>
    <property type="evidence" value="ECO:0007669"/>
    <property type="project" value="InterPro"/>
</dbReference>
<dbReference type="RefSeq" id="WP_129891991.1">
    <property type="nucleotide sequence ID" value="NZ_CP035758.1"/>
</dbReference>
<dbReference type="PIRSF" id="PIRSF037228">
    <property type="entry name" value="Lant_mod_RumM"/>
    <property type="match status" value="1"/>
</dbReference>
<sequence length="1080" mass="120668">MKEISAKTSNIVKEYKQSAAWYRALTLTERLAGFQDHLSSNRAHSETAIQKLKRWQEQEPFSQNLPFSRRLALDNLSEDTLLTLLSEPAEALQVRIETPPSWLQELFAAFEEEAITDIFVPLAEITDQTSRAFLSALEPLFKRGLARLELGIETLVASYPHLPIDRQTIVPLLFKHGAGVVLPIVSRTFVLELNVARVQGRLQGETPEQRFHDFFQQMQQPENILALLMEYPVLARCVMEAIENWVNCDLLFLARLGADWEQIRNMFAGGNDPGVLVEASSGAGDMHRGGQSVSLLTWSSGFRLVYKPRSLAVDLHFQELLLWLNGCGFQPAFRTLKILKRELHGWCEFVSAQSCNSAEEIARFYQRQGGYLAILYILEAADFHAENLIAAGEYPMLIDLEGLFQPRPEVSADVQGYYGNDAIGHSVLRADFLPRRNWSSEEAAGIDFSGLGGQAGQVVPVPAPAWKAMGSDQMYRGQTQIELKLGKNRPRLHDQDVDTVDYREDVVTGFTNVYRLFLRYRQELQNILLPRFANDETRALLRPSQLYALLVDASLHPNMLRDGLDRARLFDRLWMGVEVQPGLSRAIQAERADMEIGDIPVFTTCPGTRDLFTAYGECIPAFFKEASIELVRTRIQQLDERDLERQIWIIQASFTSMMLGGMPKSKLQLQPSQTRATYERLLAEARAIGDRLQMLAISHEDTVGWLGITHFREREWQLMPTDTDLYSGLSGIILFLAYLGSLTGEKQYTSLARKALQSARNQIRVRKVREQWGCIGAFDGLSGFIYLLSHLGALWHEPELYREAEEICAALPDLIDADEFLDVIAGSAGCIAALLSLYAVAPSASILELALKCGDRLLAHISTMPSGIGWCLQQEKVPLTGLAHGNAGIALSLLRLAAVSKEERFREAAVAALEYERSLFSEELQCWPDLRGEGLDTYTEQNYMVAWCHGAVGIGLTRLAMLRHLQDAALHAEIDAAFKTTLAHGFGRNHSLCHGDMGNLELIQEAARQLPDPYYAEQFKRLVPMLLDSMSGNKWLSGIPLGVEAPGLMVGLAGTGYALLRLAAAERVPSVLVLDPPIQA</sequence>
<dbReference type="OrthoDB" id="9148343at2"/>
<dbReference type="Proteomes" id="UP000290365">
    <property type="component" value="Chromosome"/>
</dbReference>
<proteinExistence type="predicted"/>
<dbReference type="GO" id="GO:0046872">
    <property type="term" value="F:metal ion binding"/>
    <property type="evidence" value="ECO:0007669"/>
    <property type="project" value="UniProtKB-KW"/>
</dbReference>
<evidence type="ECO:0000256" key="1">
    <source>
        <dbReference type="PIRSR" id="PIRSR607822-1"/>
    </source>
</evidence>
<keyword evidence="4" id="KW-1185">Reference proteome</keyword>
<dbReference type="EMBL" id="CP035758">
    <property type="protein sequence ID" value="QBD80929.1"/>
    <property type="molecule type" value="Genomic_DNA"/>
</dbReference>
<organism evidence="3 4">
    <name type="scientific">Ktedonosporobacter rubrisoli</name>
    <dbReference type="NCBI Taxonomy" id="2509675"/>
    <lineage>
        <taxon>Bacteria</taxon>
        <taxon>Bacillati</taxon>
        <taxon>Chloroflexota</taxon>
        <taxon>Ktedonobacteria</taxon>
        <taxon>Ktedonobacterales</taxon>
        <taxon>Ktedonosporobacteraceae</taxon>
        <taxon>Ktedonosporobacter</taxon>
    </lineage>
</organism>
<feature type="binding site" evidence="1">
    <location>
        <position position="993"/>
    </location>
    <ligand>
        <name>Zn(2+)</name>
        <dbReference type="ChEBI" id="CHEBI:29105"/>
    </ligand>
</feature>
<dbReference type="InterPro" id="IPR017146">
    <property type="entry name" value="Lanti_2_LanM"/>
</dbReference>
<dbReference type="PRINTS" id="PR01950">
    <property type="entry name" value="LANCSUPER"/>
</dbReference>
<dbReference type="SUPFAM" id="SSF158745">
    <property type="entry name" value="LanC-like"/>
    <property type="match status" value="1"/>
</dbReference>
<protein>
    <submittedName>
        <fullName evidence="3">Type 2 lantipeptide synthetase LanM</fullName>
    </submittedName>
</protein>
<feature type="domain" description="Lantibiotic biosynthesis protein dehydration" evidence="2">
    <location>
        <begin position="231"/>
        <end position="604"/>
    </location>
</feature>
<dbReference type="Pfam" id="PF13575">
    <property type="entry name" value="DUF4135"/>
    <property type="match status" value="1"/>
</dbReference>
<reference evidence="3 4" key="1">
    <citation type="submission" date="2019-01" db="EMBL/GenBank/DDBJ databases">
        <title>Ktedonosporobacter rubrisoli SCAWS-G2.</title>
        <authorList>
            <person name="Huang Y."/>
            <person name="Yan B."/>
        </authorList>
    </citation>
    <scope>NUCLEOTIDE SEQUENCE [LARGE SCALE GENOMIC DNA]</scope>
    <source>
        <strain evidence="3 4">SCAWS-G2</strain>
    </source>
</reference>
<evidence type="ECO:0000259" key="2">
    <source>
        <dbReference type="Pfam" id="PF13575"/>
    </source>
</evidence>
<keyword evidence="1" id="KW-0479">Metal-binding</keyword>
<evidence type="ECO:0000313" key="4">
    <source>
        <dbReference type="Proteomes" id="UP000290365"/>
    </source>
</evidence>
<feature type="binding site" evidence="1">
    <location>
        <position position="948"/>
    </location>
    <ligand>
        <name>Zn(2+)</name>
        <dbReference type="ChEBI" id="CHEBI:29105"/>
    </ligand>
</feature>
<dbReference type="NCBIfam" id="TIGR03897">
    <property type="entry name" value="lanti_2_LanM"/>
    <property type="match status" value="1"/>
</dbReference>